<dbReference type="InterPro" id="IPR011055">
    <property type="entry name" value="Dup_hybrid_motif"/>
</dbReference>
<proteinExistence type="predicted"/>
<gene>
    <name evidence="1" type="primary">crr</name>
    <name evidence="1" type="ORF">BTSPAZIEG_0037</name>
</gene>
<organism evidence="1 2">
    <name type="scientific">Buchnera aphidicola subsp. Tuberolachnus salignus</name>
    <dbReference type="NCBI Taxonomy" id="98804"/>
    <lineage>
        <taxon>Bacteria</taxon>
        <taxon>Pseudomonadati</taxon>
        <taxon>Pseudomonadota</taxon>
        <taxon>Gammaproteobacteria</taxon>
        <taxon>Enterobacterales</taxon>
        <taxon>Erwiniaceae</taxon>
        <taxon>Buchnera</taxon>
    </lineage>
</organism>
<dbReference type="EC" id="2.7.1.-" evidence="1"/>
<dbReference type="EMBL" id="LN890285">
    <property type="protein sequence ID" value="CUR53024.1"/>
    <property type="molecule type" value="Genomic_DNA"/>
</dbReference>
<name>A0A160SXV5_BUCTT</name>
<dbReference type="GO" id="GO:0016740">
    <property type="term" value="F:transferase activity"/>
    <property type="evidence" value="ECO:0007669"/>
    <property type="project" value="UniProtKB-KW"/>
</dbReference>
<dbReference type="SUPFAM" id="SSF51261">
    <property type="entry name" value="Duplicated hybrid motif"/>
    <property type="match status" value="1"/>
</dbReference>
<reference evidence="2" key="1">
    <citation type="submission" date="2015-10" db="EMBL/GenBank/DDBJ databases">
        <authorList>
            <person name="Manzano-Marin A."/>
            <person name="Manzano-Marin A."/>
        </authorList>
    </citation>
    <scope>NUCLEOTIDE SEQUENCE [LARGE SCALE GENOMIC DNA]</scope>
    <source>
        <strain evidence="2">BTs</strain>
    </source>
</reference>
<evidence type="ECO:0000313" key="2">
    <source>
        <dbReference type="Proteomes" id="UP000243633"/>
    </source>
</evidence>
<dbReference type="Gene3D" id="2.70.70.10">
    <property type="entry name" value="Glucose Permease (Domain IIA)"/>
    <property type="match status" value="1"/>
</dbReference>
<keyword evidence="2" id="KW-1185">Reference proteome</keyword>
<dbReference type="AlphaFoldDB" id="A0A160SXV5"/>
<accession>A0A160SXV5</accession>
<dbReference type="PATRIC" id="fig|98804.3.peg.32"/>
<evidence type="ECO:0000313" key="1">
    <source>
        <dbReference type="EMBL" id="CUR53024.1"/>
    </source>
</evidence>
<keyword evidence="1" id="KW-0808">Transferase</keyword>
<dbReference type="RefSeq" id="WP_075472298.1">
    <property type="nucleotide sequence ID" value="NZ_CP135003.1"/>
</dbReference>
<sequence>MNFFHNFLQKKNKKKKTLSIYAPITGKITNIFSKRKENNKNVYQIIIQPFKKIITAPFQGKIYQKFFFKKKFFIFLNPYLNIFMKLIIKKDIIQKNKNYQFFAPEINVYTGETILVLNLKKNLISSFILVIINIELNNFSPKKIIKPYTIIKSGQTKIFTIKNIF</sequence>
<dbReference type="Proteomes" id="UP000243633">
    <property type="component" value="Chromosome 1"/>
</dbReference>
<protein>
    <submittedName>
        <fullName evidence="1">Glucose-specific phosphotransferase enzyme IIA component</fullName>
        <ecNumber evidence="1">2.7.1.-</ecNumber>
    </submittedName>
</protein>